<gene>
    <name evidence="2" type="ORF">PPERSA_09510</name>
</gene>
<comment type="caution">
    <text evidence="2">The sequence shown here is derived from an EMBL/GenBank/DDBJ whole genome shotgun (WGS) entry which is preliminary data.</text>
</comment>
<name>A0A0V0QFI6_PSEPJ</name>
<evidence type="ECO:0000313" key="3">
    <source>
        <dbReference type="Proteomes" id="UP000054937"/>
    </source>
</evidence>
<feature type="region of interest" description="Disordered" evidence="1">
    <location>
        <begin position="243"/>
        <end position="263"/>
    </location>
</feature>
<dbReference type="EMBL" id="LDAU01000180">
    <property type="protein sequence ID" value="KRX00904.1"/>
    <property type="molecule type" value="Genomic_DNA"/>
</dbReference>
<protein>
    <submittedName>
        <fullName evidence="2">Uncharacterized protein</fullName>
    </submittedName>
</protein>
<dbReference type="AlphaFoldDB" id="A0A0V0QFI6"/>
<keyword evidence="3" id="KW-1185">Reference proteome</keyword>
<proteinExistence type="predicted"/>
<organism evidence="2 3">
    <name type="scientific">Pseudocohnilembus persalinus</name>
    <name type="common">Ciliate</name>
    <dbReference type="NCBI Taxonomy" id="266149"/>
    <lineage>
        <taxon>Eukaryota</taxon>
        <taxon>Sar</taxon>
        <taxon>Alveolata</taxon>
        <taxon>Ciliophora</taxon>
        <taxon>Intramacronucleata</taxon>
        <taxon>Oligohymenophorea</taxon>
        <taxon>Scuticociliatia</taxon>
        <taxon>Philasterida</taxon>
        <taxon>Pseudocohnilembidae</taxon>
        <taxon>Pseudocohnilembus</taxon>
    </lineage>
</organism>
<dbReference type="InParanoid" id="A0A0V0QFI6"/>
<dbReference type="Proteomes" id="UP000054937">
    <property type="component" value="Unassembled WGS sequence"/>
</dbReference>
<evidence type="ECO:0000256" key="1">
    <source>
        <dbReference type="SAM" id="MobiDB-lite"/>
    </source>
</evidence>
<reference evidence="2 3" key="1">
    <citation type="journal article" date="2015" name="Sci. Rep.">
        <title>Genome of the facultative scuticociliatosis pathogen Pseudocohnilembus persalinus provides insight into its virulence through horizontal gene transfer.</title>
        <authorList>
            <person name="Xiong J."/>
            <person name="Wang G."/>
            <person name="Cheng J."/>
            <person name="Tian M."/>
            <person name="Pan X."/>
            <person name="Warren A."/>
            <person name="Jiang C."/>
            <person name="Yuan D."/>
            <person name="Miao W."/>
        </authorList>
    </citation>
    <scope>NUCLEOTIDE SEQUENCE [LARGE SCALE GENOMIC DNA]</scope>
    <source>
        <strain evidence="2">36N120E</strain>
    </source>
</reference>
<accession>A0A0V0QFI6</accession>
<evidence type="ECO:0000313" key="2">
    <source>
        <dbReference type="EMBL" id="KRX00904.1"/>
    </source>
</evidence>
<sequence length="638" mass="75020">MLQPTNQDLYKQNTNHIKQFYQYFNENIINFVEKLQLDQQLQNLMQLKDCLELLKIIIEYQQILLFYSKDNHYKGCQWWCHVIKYNDDIDQEQYIYNQSPGLVYTVQQSLKLYEIHATDIIKKIKLSIEQSKGKEKSFPNFGRKNKKKLSSIILDAKSPKLIEIPNNQQSIFFDSLPDFGKSPNNQNNNVNNNDWNNYNNSLDLNFEQTNFNNDSPSNLNQQIYRKLQQLVTLSESNLEEQNSVQNKVQNFSKSNSQTESPQKISYLQEKQQKQQQQQCQNSQIYQQQQQQFNFKIIPCDDTYNEIDTNKSHLQQIDEVTENNFFRSSQYSPNASMTKQKQFSFNRVESIGDVQKLDVFQGFSNNETGENLRLEQHSQQFGSKIHQKGNSKFNSQSSQSKFKLEIPQKLVKSQCQTDSDHKDQMTGSVITEKFEQENENNDFQQLDQQQNNINLQSIKLIEEEQNGKIQESEVKNNKLGLSSNKLKSSLLIQKQILQKNKINQLKQLNTLNFKSQELINEYQNQLKNSSNYSKYPNQQTNLYSKYFQITKPFEDQKTSTSFYNSCDANIDSTNNSQLQIKQMDNKNMKFSSQFKNQQGSNECAYQHNETQNNDILLQNLIQSIENYSNKKPLCKIENQ</sequence>